<gene>
    <name evidence="3" type="ORF">DFR59_102569</name>
</gene>
<dbReference type="EMBL" id="QQAY01000002">
    <property type="protein sequence ID" value="RDI45932.1"/>
    <property type="molecule type" value="Genomic_DNA"/>
</dbReference>
<protein>
    <submittedName>
        <fullName evidence="3">Molybdenum cofactor sulfurylase</fullName>
    </submittedName>
</protein>
<evidence type="ECO:0000313" key="4">
    <source>
        <dbReference type="Proteomes" id="UP000255326"/>
    </source>
</evidence>
<evidence type="ECO:0000259" key="1">
    <source>
        <dbReference type="Pfam" id="PF02625"/>
    </source>
</evidence>
<comment type="caution">
    <text evidence="3">The sequence shown here is derived from an EMBL/GenBank/DDBJ whole genome shotgun (WGS) entry which is preliminary data.</text>
</comment>
<dbReference type="RefSeq" id="WP_158538332.1">
    <property type="nucleotide sequence ID" value="NZ_QQAY01000002.1"/>
</dbReference>
<keyword evidence="4" id="KW-1185">Reference proteome</keyword>
<dbReference type="Pfam" id="PF02625">
    <property type="entry name" value="XdhC_CoxI"/>
    <property type="match status" value="1"/>
</dbReference>
<dbReference type="AlphaFoldDB" id="A0A370GQE4"/>
<dbReference type="InterPro" id="IPR003777">
    <property type="entry name" value="XdhC_CoxI"/>
</dbReference>
<feature type="domain" description="XdhC Rossmann" evidence="2">
    <location>
        <begin position="179"/>
        <end position="315"/>
    </location>
</feature>
<organism evidence="3 4">
    <name type="scientific">Falsibacillus pallidus</name>
    <dbReference type="NCBI Taxonomy" id="493781"/>
    <lineage>
        <taxon>Bacteria</taxon>
        <taxon>Bacillati</taxon>
        <taxon>Bacillota</taxon>
        <taxon>Bacilli</taxon>
        <taxon>Bacillales</taxon>
        <taxon>Bacillaceae</taxon>
        <taxon>Falsibacillus</taxon>
    </lineage>
</organism>
<dbReference type="Proteomes" id="UP000255326">
    <property type="component" value="Unassembled WGS sequence"/>
</dbReference>
<dbReference type="PANTHER" id="PTHR30388:SF6">
    <property type="entry name" value="XANTHINE DEHYDROGENASE SUBUNIT A-RELATED"/>
    <property type="match status" value="1"/>
</dbReference>
<dbReference type="InterPro" id="IPR027051">
    <property type="entry name" value="XdhC_Rossmann_dom"/>
</dbReference>
<dbReference type="PANTHER" id="PTHR30388">
    <property type="entry name" value="ALDEHYDE OXIDOREDUCTASE MOLYBDENUM COFACTOR ASSEMBLY PROTEIN"/>
    <property type="match status" value="1"/>
</dbReference>
<feature type="domain" description="XdhC- CoxI" evidence="1">
    <location>
        <begin position="12"/>
        <end position="76"/>
    </location>
</feature>
<reference evidence="3 4" key="1">
    <citation type="submission" date="2018-07" db="EMBL/GenBank/DDBJ databases">
        <title>Genomic Encyclopedia of Type Strains, Phase IV (KMG-IV): sequencing the most valuable type-strain genomes for metagenomic binning, comparative biology and taxonomic classification.</title>
        <authorList>
            <person name="Goeker M."/>
        </authorList>
    </citation>
    <scope>NUCLEOTIDE SEQUENCE [LARGE SCALE GENOMIC DNA]</scope>
    <source>
        <strain evidence="3 4">DSM 25281</strain>
    </source>
</reference>
<proteinExistence type="predicted"/>
<dbReference type="InterPro" id="IPR052698">
    <property type="entry name" value="MoCofactor_Util/Proc"/>
</dbReference>
<dbReference type="Gene3D" id="3.40.50.720">
    <property type="entry name" value="NAD(P)-binding Rossmann-like Domain"/>
    <property type="match status" value="1"/>
</dbReference>
<evidence type="ECO:0000313" key="3">
    <source>
        <dbReference type="EMBL" id="RDI45932.1"/>
    </source>
</evidence>
<dbReference type="Pfam" id="PF13478">
    <property type="entry name" value="XdhC_C"/>
    <property type="match status" value="1"/>
</dbReference>
<accession>A0A370GQE4</accession>
<name>A0A370GQE4_9BACI</name>
<evidence type="ECO:0000259" key="2">
    <source>
        <dbReference type="Pfam" id="PF13478"/>
    </source>
</evidence>
<sequence>MHSFFSILKEAVASDEQKVLALIVHVEGSAYLKEGSCMLFGPGGIRKGMISAGCLEEDLAYHAEDLLASGCSGKTLIYSLESEDDSGWGRGSGCSGTLFIFLQAIDRMLQNEFKILDKSLYNGNSIYWTIYFSPHFDYMGHDFQESEKQVSLPSGLMNRTSDSEHLIIYQQLLTPQQRVILFGGGKDAEPLCRLASQCGFSVIVCDNREDRLQGLHFPEADQLILGSPESCMKRIHLKDDDLVVIMTHQFQTDKDILDQLQKTGSHLKYIGILGSRKRTEKLLQDHHFENIYSPIGINIGAKGPEQIAVAIMAEIISIVHS</sequence>
<dbReference type="OrthoDB" id="9773039at2"/>